<reference evidence="2 3" key="1">
    <citation type="submission" date="2023-11" db="EMBL/GenBank/DDBJ databases">
        <title>A Novel Polar Bacteriovorax (B. antarcticus) Isolated from the Biocrust in Antarctica.</title>
        <authorList>
            <person name="Mun W."/>
            <person name="Choi S.Y."/>
            <person name="Mitchell R.J."/>
        </authorList>
    </citation>
    <scope>NUCLEOTIDE SEQUENCE [LARGE SCALE GENOMIC DNA]</scope>
    <source>
        <strain evidence="2 3">PP10</strain>
    </source>
</reference>
<protein>
    <recommendedName>
        <fullName evidence="4">Arabinogalactan endo-beta-1,4-galactanase</fullName>
    </recommendedName>
</protein>
<sequence>MIKQTTYYLMLSMLVLNTTWAATAKKTTVINLVIETPKVNAPITKVNQEAVIVNGVCSQGAPVRIIATDSANKSTEIQWTGCNSYSDFHGQLNLGALKDGSITIKTMQDLNGASKAVTVNVVKTTAVVTPPTTLNILSPVKDFAVTTANQASVEISGKCADKLVMKLQATDSVNKLSEITWIMCENSNFWGPINMTSLKDGNINVRAFQEVNGVMVNKYVNVIKKTAVVTPPAPALAVTLGVLASVKEGVASLLTVNKVAGTAAGTMAYQVFNNASKAVISSGSLVFAANDTSKTISILAPEDSVYNADMKLEIKVGAFASLIVPVVDNDPIPPVSSKIMMGINGHDNFDAYPASEIEARVKVLADRNIRSFRNGGDSSSQEPLWDSMDALIAAGKKHNVIIRPALYHWLGEAQAYKIAKRFPDIRVWEIGNEVDGDVGNEAKNIAQMVQVYKGIKRAAAEMGIEIKTTINIMACNSDATTAQGGRCYKKADGSGYFVDAAYAAGFKFDYISFHYYPYYTDKADNNGYYYKMYLGQMRTLAERYNVKILFNETNCAEIYPWSVTTGNVTDGGYAGDKRCYDSLKQLLTELNTNYKDIVQEINLYEMLDEPSHPVTHEKHFGMMYDLNNPKPVFEMITKEFAK</sequence>
<dbReference type="Proteomes" id="UP001302274">
    <property type="component" value="Unassembled WGS sequence"/>
</dbReference>
<evidence type="ECO:0000313" key="2">
    <source>
        <dbReference type="EMBL" id="MEA9356039.1"/>
    </source>
</evidence>
<dbReference type="SUPFAM" id="SSF51445">
    <property type="entry name" value="(Trans)glycosidases"/>
    <property type="match status" value="1"/>
</dbReference>
<dbReference type="InterPro" id="IPR017853">
    <property type="entry name" value="GH"/>
</dbReference>
<name>A0ABU5VUK3_9BACT</name>
<evidence type="ECO:0008006" key="4">
    <source>
        <dbReference type="Google" id="ProtNLM"/>
    </source>
</evidence>
<feature type="signal peptide" evidence="1">
    <location>
        <begin position="1"/>
        <end position="21"/>
    </location>
</feature>
<comment type="caution">
    <text evidence="2">The sequence shown here is derived from an EMBL/GenBank/DDBJ whole genome shotgun (WGS) entry which is preliminary data.</text>
</comment>
<keyword evidence="1" id="KW-0732">Signal</keyword>
<dbReference type="EMBL" id="JAYGJQ010000001">
    <property type="protein sequence ID" value="MEA9356039.1"/>
    <property type="molecule type" value="Genomic_DNA"/>
</dbReference>
<evidence type="ECO:0000256" key="1">
    <source>
        <dbReference type="SAM" id="SignalP"/>
    </source>
</evidence>
<evidence type="ECO:0000313" key="3">
    <source>
        <dbReference type="Proteomes" id="UP001302274"/>
    </source>
</evidence>
<feature type="chain" id="PRO_5045175953" description="Arabinogalactan endo-beta-1,4-galactanase" evidence="1">
    <location>
        <begin position="22"/>
        <end position="642"/>
    </location>
</feature>
<gene>
    <name evidence="2" type="ORF">SHI21_07500</name>
</gene>
<dbReference type="Gene3D" id="3.20.20.80">
    <property type="entry name" value="Glycosidases"/>
    <property type="match status" value="1"/>
</dbReference>
<organism evidence="2 3">
    <name type="scientific">Bacteriovorax antarcticus</name>
    <dbReference type="NCBI Taxonomy" id="3088717"/>
    <lineage>
        <taxon>Bacteria</taxon>
        <taxon>Pseudomonadati</taxon>
        <taxon>Bdellovibrionota</taxon>
        <taxon>Bacteriovoracia</taxon>
        <taxon>Bacteriovoracales</taxon>
        <taxon>Bacteriovoracaceae</taxon>
        <taxon>Bacteriovorax</taxon>
    </lineage>
</organism>
<accession>A0ABU5VUK3</accession>
<keyword evidence="3" id="KW-1185">Reference proteome</keyword>
<proteinExistence type="predicted"/>
<dbReference type="RefSeq" id="WP_323575711.1">
    <property type="nucleotide sequence ID" value="NZ_JAYGJQ010000001.1"/>
</dbReference>